<dbReference type="Gene3D" id="3.30.1370.210">
    <property type="match status" value="1"/>
</dbReference>
<keyword evidence="3 4" id="KW-0862">Zinc</keyword>
<comment type="caution">
    <text evidence="8">The sequence shown here is derived from an EMBL/GenBank/DDBJ whole genome shotgun (WGS) entry which is preliminary data.</text>
</comment>
<dbReference type="PANTHER" id="PTHR46573">
    <property type="entry name" value="WD REPEAT, SAM AND U-BOX DOMAIN-CONTAINING PROTEIN 1"/>
    <property type="match status" value="1"/>
</dbReference>
<dbReference type="SUPFAM" id="SSF90229">
    <property type="entry name" value="CCCH zinc finger"/>
    <property type="match status" value="2"/>
</dbReference>
<sequence length="283" mass="31138">MRRGAANRNAFESFAVDDPDAEYAAEDWQKAGKKRMVQGKHAHHQEDPSGEAPAAFDARREREKEKQRCKTLLCKYYPNCGRGDRCWFSHDPALADAQAAASNVLGAPAGPAVQSRAGAKGPNTADRPCPDHLFKHKMCTFHLQGHCGRGSACTYAHGPHELRHRPAHTRNGASGYSTPSSIESVEARENGLNGRELSGKMAALRMNADTIEEDEAPDSFCCPITHEILRDPVVACDGYSYERGPITNWLQTHNTSPMTNEPLESKYLVPNRALLAAIRVLYS</sequence>
<dbReference type="Proteomes" id="UP001491310">
    <property type="component" value="Unassembled WGS sequence"/>
</dbReference>
<dbReference type="PANTHER" id="PTHR46573:SF1">
    <property type="entry name" value="WD REPEAT, SAM AND U-BOX DOMAIN-CONTAINING PROTEIN 1"/>
    <property type="match status" value="1"/>
</dbReference>
<organism evidence="8 9">
    <name type="scientific">Coccomyxa subellipsoidea</name>
    <dbReference type="NCBI Taxonomy" id="248742"/>
    <lineage>
        <taxon>Eukaryota</taxon>
        <taxon>Viridiplantae</taxon>
        <taxon>Chlorophyta</taxon>
        <taxon>core chlorophytes</taxon>
        <taxon>Trebouxiophyceae</taxon>
        <taxon>Trebouxiophyceae incertae sedis</taxon>
        <taxon>Coccomyxaceae</taxon>
        <taxon>Coccomyxa</taxon>
    </lineage>
</organism>
<protein>
    <recommendedName>
        <fullName evidence="10">RING-type E3 ubiquitin transferase</fullName>
    </recommendedName>
</protein>
<dbReference type="Gene3D" id="3.30.40.10">
    <property type="entry name" value="Zinc/RING finger domain, C3HC4 (zinc finger)"/>
    <property type="match status" value="1"/>
</dbReference>
<gene>
    <name evidence="8" type="ORF">WJX75_008707</name>
</gene>
<feature type="zinc finger region" description="C3H1-type" evidence="4">
    <location>
        <begin position="133"/>
        <end position="160"/>
    </location>
</feature>
<dbReference type="Pfam" id="PF04564">
    <property type="entry name" value="U-box"/>
    <property type="match status" value="1"/>
</dbReference>
<evidence type="ECO:0008006" key="10">
    <source>
        <dbReference type="Google" id="ProtNLM"/>
    </source>
</evidence>
<feature type="region of interest" description="Disordered" evidence="5">
    <location>
        <begin position="26"/>
        <end position="59"/>
    </location>
</feature>
<dbReference type="EMBL" id="JALJOT010000007">
    <property type="protein sequence ID" value="KAK9909205.1"/>
    <property type="molecule type" value="Genomic_DNA"/>
</dbReference>
<evidence type="ECO:0000256" key="3">
    <source>
        <dbReference type="ARBA" id="ARBA00022833"/>
    </source>
</evidence>
<keyword evidence="2 4" id="KW-0863">Zinc-finger</keyword>
<evidence type="ECO:0000256" key="1">
    <source>
        <dbReference type="ARBA" id="ARBA00022723"/>
    </source>
</evidence>
<evidence type="ECO:0000256" key="4">
    <source>
        <dbReference type="PROSITE-ProRule" id="PRU00723"/>
    </source>
</evidence>
<feature type="compositionally biased region" description="Basic residues" evidence="5">
    <location>
        <begin position="31"/>
        <end position="43"/>
    </location>
</feature>
<feature type="domain" description="U-box" evidence="7">
    <location>
        <begin position="215"/>
        <end position="283"/>
    </location>
</feature>
<accession>A0ABR2YQZ0</accession>
<dbReference type="InterPro" id="IPR000571">
    <property type="entry name" value="Znf_CCCH"/>
</dbReference>
<proteinExistence type="predicted"/>
<dbReference type="SMART" id="SM00504">
    <property type="entry name" value="Ubox"/>
    <property type="match status" value="1"/>
</dbReference>
<reference evidence="8 9" key="1">
    <citation type="journal article" date="2024" name="Nat. Commun.">
        <title>Phylogenomics reveals the evolutionary origins of lichenization in chlorophyte algae.</title>
        <authorList>
            <person name="Puginier C."/>
            <person name="Libourel C."/>
            <person name="Otte J."/>
            <person name="Skaloud P."/>
            <person name="Haon M."/>
            <person name="Grisel S."/>
            <person name="Petersen M."/>
            <person name="Berrin J.G."/>
            <person name="Delaux P.M."/>
            <person name="Dal Grande F."/>
            <person name="Keller J."/>
        </authorList>
    </citation>
    <scope>NUCLEOTIDE SEQUENCE [LARGE SCALE GENOMIC DNA]</scope>
    <source>
        <strain evidence="8 9">SAG 216-7</strain>
    </source>
</reference>
<evidence type="ECO:0000259" key="7">
    <source>
        <dbReference type="PROSITE" id="PS51698"/>
    </source>
</evidence>
<feature type="domain" description="C3H1-type" evidence="6">
    <location>
        <begin position="68"/>
        <end position="93"/>
    </location>
</feature>
<dbReference type="SUPFAM" id="SSF57850">
    <property type="entry name" value="RING/U-box"/>
    <property type="match status" value="1"/>
</dbReference>
<feature type="zinc finger region" description="C3H1-type" evidence="4">
    <location>
        <begin position="68"/>
        <end position="93"/>
    </location>
</feature>
<feature type="domain" description="C3H1-type" evidence="6">
    <location>
        <begin position="133"/>
        <end position="160"/>
    </location>
</feature>
<keyword evidence="9" id="KW-1185">Reference proteome</keyword>
<dbReference type="InterPro" id="IPR052085">
    <property type="entry name" value="WD-SAM-U-box"/>
</dbReference>
<dbReference type="CDD" id="cd16655">
    <property type="entry name" value="RING-Ubox_WDSUB1-like"/>
    <property type="match status" value="1"/>
</dbReference>
<evidence type="ECO:0000259" key="6">
    <source>
        <dbReference type="PROSITE" id="PS50103"/>
    </source>
</evidence>
<dbReference type="InterPro" id="IPR036855">
    <property type="entry name" value="Znf_CCCH_sf"/>
</dbReference>
<dbReference type="SMART" id="SM00356">
    <property type="entry name" value="ZnF_C3H1"/>
    <property type="match status" value="2"/>
</dbReference>
<dbReference type="PROSITE" id="PS51698">
    <property type="entry name" value="U_BOX"/>
    <property type="match status" value="1"/>
</dbReference>
<evidence type="ECO:0000256" key="5">
    <source>
        <dbReference type="SAM" id="MobiDB-lite"/>
    </source>
</evidence>
<feature type="compositionally biased region" description="Polar residues" evidence="5">
    <location>
        <begin position="171"/>
        <end position="183"/>
    </location>
</feature>
<evidence type="ECO:0000313" key="8">
    <source>
        <dbReference type="EMBL" id="KAK9909205.1"/>
    </source>
</evidence>
<dbReference type="PROSITE" id="PS50103">
    <property type="entry name" value="ZF_C3H1"/>
    <property type="match status" value="2"/>
</dbReference>
<dbReference type="InterPro" id="IPR003613">
    <property type="entry name" value="Ubox_domain"/>
</dbReference>
<evidence type="ECO:0000256" key="2">
    <source>
        <dbReference type="ARBA" id="ARBA00022771"/>
    </source>
</evidence>
<feature type="region of interest" description="Disordered" evidence="5">
    <location>
        <begin position="166"/>
        <end position="185"/>
    </location>
</feature>
<evidence type="ECO:0000313" key="9">
    <source>
        <dbReference type="Proteomes" id="UP001491310"/>
    </source>
</evidence>
<keyword evidence="1 4" id="KW-0479">Metal-binding</keyword>
<name>A0ABR2YQZ0_9CHLO</name>
<dbReference type="InterPro" id="IPR013083">
    <property type="entry name" value="Znf_RING/FYVE/PHD"/>
</dbReference>